<sequence>MSSPMVTSFPQELSSACPAVPACETENAPVKRNYSCNGEWEYKDYPIINLPEMTGFGRYRRSVNAPKEWQMQHAQRSLHELKDHVVAYLGDCPPAGMDAEIWRGFKAQHARTNSVASTTSSTSIDEITGTKVSRGFFPSAASSTDSSFRESSSQYRRDSNLSKASVTSPSTDGESSIVSPPAAIRFSPPKTIRPSGRRQYSRHASTTSISPLAVISEVQEITAPPRRKIEKALKFDNNANNESAVASDDEDEFEWADMLELGGGTSKLTDRLHQQSSSKGLANAKITATRKCTVTSEKPPRIRTARIRRTTVHHSKINKAAERAGNTRVTFPKTSLDHGKSTIQEKYDQEPLTFTKKEIGHARLPCATRPELPLPRQIGQGQRYSSQHPVTGRPSACRTNQWMEKDNQNGSTETFLEPIKGDSMASATSAETLFAGPKMSMVQT</sequence>
<feature type="compositionally biased region" description="Low complexity" evidence="1">
    <location>
        <begin position="139"/>
        <end position="153"/>
    </location>
</feature>
<evidence type="ECO:0000256" key="1">
    <source>
        <dbReference type="SAM" id="MobiDB-lite"/>
    </source>
</evidence>
<reference evidence="2" key="1">
    <citation type="submission" date="2022-10" db="EMBL/GenBank/DDBJ databases">
        <title>Culturing micro-colonial fungi from biological soil crusts in the Mojave desert and describing Neophaeococcomyces mojavensis, and introducing the new genera and species Taxawa tesnikishii.</title>
        <authorList>
            <person name="Kurbessoian T."/>
            <person name="Stajich J.E."/>
        </authorList>
    </citation>
    <scope>NUCLEOTIDE SEQUENCE</scope>
    <source>
        <strain evidence="2">TK_35</strain>
    </source>
</reference>
<comment type="caution">
    <text evidence="2">The sequence shown here is derived from an EMBL/GenBank/DDBJ whole genome shotgun (WGS) entry which is preliminary data.</text>
</comment>
<feature type="compositionally biased region" description="Polar residues" evidence="1">
    <location>
        <begin position="379"/>
        <end position="389"/>
    </location>
</feature>
<dbReference type="EMBL" id="JAPDRN010000018">
    <property type="protein sequence ID" value="KAJ9639229.1"/>
    <property type="molecule type" value="Genomic_DNA"/>
</dbReference>
<feature type="region of interest" description="Disordered" evidence="1">
    <location>
        <begin position="135"/>
        <end position="206"/>
    </location>
</feature>
<dbReference type="AlphaFoldDB" id="A0AA39D095"/>
<evidence type="ECO:0000313" key="3">
    <source>
        <dbReference type="Proteomes" id="UP001172681"/>
    </source>
</evidence>
<organism evidence="2 3">
    <name type="scientific">Knufia peltigerae</name>
    <dbReference type="NCBI Taxonomy" id="1002370"/>
    <lineage>
        <taxon>Eukaryota</taxon>
        <taxon>Fungi</taxon>
        <taxon>Dikarya</taxon>
        <taxon>Ascomycota</taxon>
        <taxon>Pezizomycotina</taxon>
        <taxon>Eurotiomycetes</taxon>
        <taxon>Chaetothyriomycetidae</taxon>
        <taxon>Chaetothyriales</taxon>
        <taxon>Trichomeriaceae</taxon>
        <taxon>Knufia</taxon>
    </lineage>
</organism>
<accession>A0AA39D095</accession>
<protein>
    <submittedName>
        <fullName evidence="2">Uncharacterized protein</fullName>
    </submittedName>
</protein>
<gene>
    <name evidence="2" type="ORF">H2204_003840</name>
</gene>
<feature type="compositionally biased region" description="Polar residues" evidence="1">
    <location>
        <begin position="161"/>
        <end position="178"/>
    </location>
</feature>
<keyword evidence="3" id="KW-1185">Reference proteome</keyword>
<feature type="region of interest" description="Disordered" evidence="1">
    <location>
        <begin position="371"/>
        <end position="416"/>
    </location>
</feature>
<evidence type="ECO:0000313" key="2">
    <source>
        <dbReference type="EMBL" id="KAJ9639229.1"/>
    </source>
</evidence>
<proteinExistence type="predicted"/>
<dbReference type="Proteomes" id="UP001172681">
    <property type="component" value="Unassembled WGS sequence"/>
</dbReference>
<feature type="compositionally biased region" description="Polar residues" evidence="1">
    <location>
        <begin position="397"/>
        <end position="414"/>
    </location>
</feature>
<name>A0AA39D095_9EURO</name>